<gene>
    <name evidence="1" type="ORF">Taro_044766</name>
</gene>
<reference evidence="1" key="1">
    <citation type="submission" date="2017-07" db="EMBL/GenBank/DDBJ databases">
        <title>Taro Niue Genome Assembly and Annotation.</title>
        <authorList>
            <person name="Atibalentja N."/>
            <person name="Keating K."/>
            <person name="Fields C.J."/>
        </authorList>
    </citation>
    <scope>NUCLEOTIDE SEQUENCE</scope>
    <source>
        <strain evidence="1">Niue_2</strain>
        <tissue evidence="1">Leaf</tissue>
    </source>
</reference>
<evidence type="ECO:0000313" key="1">
    <source>
        <dbReference type="EMBL" id="MQM11856.1"/>
    </source>
</evidence>
<protein>
    <submittedName>
        <fullName evidence="1">Uncharacterized protein</fullName>
    </submittedName>
</protein>
<comment type="caution">
    <text evidence="1">The sequence shown here is derived from an EMBL/GenBank/DDBJ whole genome shotgun (WGS) entry which is preliminary data.</text>
</comment>
<evidence type="ECO:0000313" key="2">
    <source>
        <dbReference type="Proteomes" id="UP000652761"/>
    </source>
</evidence>
<dbReference type="EMBL" id="NMUH01005128">
    <property type="protein sequence ID" value="MQM11856.1"/>
    <property type="molecule type" value="Genomic_DNA"/>
</dbReference>
<sequence length="64" mass="7359">MLIYVDVGPYVRGCETDRVYRWCGLRRCCDRLVPPAVVLVELCELVLPRGMPQGLPLVWLEEVL</sequence>
<dbReference type="AlphaFoldDB" id="A0A843WVD9"/>
<name>A0A843WVD9_COLES</name>
<keyword evidence="2" id="KW-1185">Reference proteome</keyword>
<proteinExistence type="predicted"/>
<dbReference type="Proteomes" id="UP000652761">
    <property type="component" value="Unassembled WGS sequence"/>
</dbReference>
<accession>A0A843WVD9</accession>
<organism evidence="1 2">
    <name type="scientific">Colocasia esculenta</name>
    <name type="common">Wild taro</name>
    <name type="synonym">Arum esculentum</name>
    <dbReference type="NCBI Taxonomy" id="4460"/>
    <lineage>
        <taxon>Eukaryota</taxon>
        <taxon>Viridiplantae</taxon>
        <taxon>Streptophyta</taxon>
        <taxon>Embryophyta</taxon>
        <taxon>Tracheophyta</taxon>
        <taxon>Spermatophyta</taxon>
        <taxon>Magnoliopsida</taxon>
        <taxon>Liliopsida</taxon>
        <taxon>Araceae</taxon>
        <taxon>Aroideae</taxon>
        <taxon>Colocasieae</taxon>
        <taxon>Colocasia</taxon>
    </lineage>
</organism>